<protein>
    <recommendedName>
        <fullName evidence="2">cyclin-dependent kinase</fullName>
        <ecNumber evidence="2">2.7.11.22</ecNumber>
    </recommendedName>
</protein>
<keyword evidence="4" id="KW-0723">Serine/threonine-protein kinase</keyword>
<feature type="domain" description="BTB" evidence="15">
    <location>
        <begin position="62"/>
        <end position="129"/>
    </location>
</feature>
<dbReference type="Pfam" id="PF07707">
    <property type="entry name" value="BACK"/>
    <property type="match status" value="1"/>
</dbReference>
<dbReference type="FunFam" id="1.25.40.420:FF:000001">
    <property type="entry name" value="Kelch-like family member 12"/>
    <property type="match status" value="1"/>
</dbReference>
<reference evidence="16 17" key="1">
    <citation type="submission" date="2024-03" db="EMBL/GenBank/DDBJ databases">
        <title>Adaptation during the transition from Ophiocordyceps entomopathogen to insect associate is accompanied by gene loss and intensified selection.</title>
        <authorList>
            <person name="Ward C.M."/>
            <person name="Onetto C.A."/>
            <person name="Borneman A.R."/>
        </authorList>
    </citation>
    <scope>NUCLEOTIDE SEQUENCE [LARGE SCALE GENOMIC DNA]</scope>
    <source>
        <strain evidence="16">AWRI1</strain>
        <tissue evidence="16">Single Adult Female</tissue>
    </source>
</reference>
<dbReference type="GO" id="GO:0005524">
    <property type="term" value="F:ATP binding"/>
    <property type="evidence" value="ECO:0007669"/>
    <property type="project" value="UniProtKB-UniRule"/>
</dbReference>
<dbReference type="GO" id="GO:0003779">
    <property type="term" value="F:actin binding"/>
    <property type="evidence" value="ECO:0007669"/>
    <property type="project" value="UniProtKB-KW"/>
</dbReference>
<dbReference type="SUPFAM" id="SSF117281">
    <property type="entry name" value="Kelch motif"/>
    <property type="match status" value="1"/>
</dbReference>
<evidence type="ECO:0000256" key="6">
    <source>
        <dbReference type="ARBA" id="ARBA00022737"/>
    </source>
</evidence>
<evidence type="ECO:0000256" key="10">
    <source>
        <dbReference type="ARBA" id="ARBA00047811"/>
    </source>
</evidence>
<dbReference type="InterPro" id="IPR017441">
    <property type="entry name" value="Protein_kinase_ATP_BS"/>
</dbReference>
<dbReference type="FunFam" id="3.30.200.20:FF:000124">
    <property type="entry name" value="Cyclin-dependent kinase 4"/>
    <property type="match status" value="1"/>
</dbReference>
<dbReference type="InterPro" id="IPR000210">
    <property type="entry name" value="BTB/POZ_dom"/>
</dbReference>
<dbReference type="SMART" id="SM00220">
    <property type="entry name" value="S_TKc"/>
    <property type="match status" value="1"/>
</dbReference>
<dbReference type="SUPFAM" id="SSF56112">
    <property type="entry name" value="Protein kinase-like (PK-like)"/>
    <property type="match status" value="1"/>
</dbReference>
<dbReference type="Pfam" id="PF00651">
    <property type="entry name" value="BTB"/>
    <property type="match status" value="1"/>
</dbReference>
<dbReference type="PROSITE" id="PS00107">
    <property type="entry name" value="PROTEIN_KINASE_ATP"/>
    <property type="match status" value="1"/>
</dbReference>
<comment type="catalytic activity">
    <reaction evidence="11">
        <text>L-seryl-[protein] + ATP = O-phospho-L-seryl-[protein] + ADP + H(+)</text>
        <dbReference type="Rhea" id="RHEA:17989"/>
        <dbReference type="Rhea" id="RHEA-COMP:9863"/>
        <dbReference type="Rhea" id="RHEA-COMP:11604"/>
        <dbReference type="ChEBI" id="CHEBI:15378"/>
        <dbReference type="ChEBI" id="CHEBI:29999"/>
        <dbReference type="ChEBI" id="CHEBI:30616"/>
        <dbReference type="ChEBI" id="CHEBI:83421"/>
        <dbReference type="ChEBI" id="CHEBI:456216"/>
        <dbReference type="EC" id="2.7.11.22"/>
    </reaction>
</comment>
<dbReference type="SMART" id="SM00612">
    <property type="entry name" value="Kelch"/>
    <property type="match status" value="6"/>
</dbReference>
<evidence type="ECO:0000256" key="3">
    <source>
        <dbReference type="ARBA" id="ARBA00022441"/>
    </source>
</evidence>
<organism evidence="16 17">
    <name type="scientific">Parthenolecanium corni</name>
    <dbReference type="NCBI Taxonomy" id="536013"/>
    <lineage>
        <taxon>Eukaryota</taxon>
        <taxon>Metazoa</taxon>
        <taxon>Ecdysozoa</taxon>
        <taxon>Arthropoda</taxon>
        <taxon>Hexapoda</taxon>
        <taxon>Insecta</taxon>
        <taxon>Pterygota</taxon>
        <taxon>Neoptera</taxon>
        <taxon>Paraneoptera</taxon>
        <taxon>Hemiptera</taxon>
        <taxon>Sternorrhyncha</taxon>
        <taxon>Coccoidea</taxon>
        <taxon>Coccidae</taxon>
        <taxon>Parthenolecanium</taxon>
    </lineage>
</organism>
<keyword evidence="17" id="KW-1185">Reference proteome</keyword>
<evidence type="ECO:0000313" key="17">
    <source>
        <dbReference type="Proteomes" id="UP001367676"/>
    </source>
</evidence>
<dbReference type="FunFam" id="1.10.510.10:FF:000624">
    <property type="entry name" value="Mitogen-activated protein kinase"/>
    <property type="match status" value="1"/>
</dbReference>
<evidence type="ECO:0000256" key="5">
    <source>
        <dbReference type="ARBA" id="ARBA00022679"/>
    </source>
</evidence>
<comment type="similarity">
    <text evidence="1">Belongs to the protein kinase superfamily. CMGC Ser/Thr protein kinase family. CDC2/CDKX subfamily.</text>
</comment>
<accession>A0AAN9TVT1</accession>
<dbReference type="PROSITE" id="PS50011">
    <property type="entry name" value="PROTEIN_KINASE_DOM"/>
    <property type="match status" value="1"/>
</dbReference>
<dbReference type="AlphaFoldDB" id="A0AAN9TVT1"/>
<dbReference type="Gene3D" id="2.120.10.80">
    <property type="entry name" value="Kelch-type beta propeller"/>
    <property type="match status" value="2"/>
</dbReference>
<dbReference type="PANTHER" id="PTHR45632:SF3">
    <property type="entry name" value="KELCH-LIKE PROTEIN 32"/>
    <property type="match status" value="1"/>
</dbReference>
<evidence type="ECO:0000256" key="9">
    <source>
        <dbReference type="ARBA" id="ARBA00022840"/>
    </source>
</evidence>
<evidence type="ECO:0000259" key="15">
    <source>
        <dbReference type="PROSITE" id="PS50097"/>
    </source>
</evidence>
<dbReference type="SUPFAM" id="SSF54695">
    <property type="entry name" value="POZ domain"/>
    <property type="match status" value="1"/>
</dbReference>
<gene>
    <name evidence="16" type="ORF">V9T40_003825</name>
</gene>
<feature type="binding site" evidence="12">
    <location>
        <position position="652"/>
    </location>
    <ligand>
        <name>ATP</name>
        <dbReference type="ChEBI" id="CHEBI:30616"/>
    </ligand>
</feature>
<dbReference type="Gene3D" id="3.30.710.10">
    <property type="entry name" value="Potassium Channel Kv1.1, Chain A"/>
    <property type="match status" value="1"/>
</dbReference>
<dbReference type="Gene3D" id="1.10.510.10">
    <property type="entry name" value="Transferase(Phosphotransferase) domain 1"/>
    <property type="match status" value="1"/>
</dbReference>
<comment type="catalytic activity">
    <reaction evidence="10">
        <text>L-threonyl-[protein] + ATP = O-phospho-L-threonyl-[protein] + ADP + H(+)</text>
        <dbReference type="Rhea" id="RHEA:46608"/>
        <dbReference type="Rhea" id="RHEA-COMP:11060"/>
        <dbReference type="Rhea" id="RHEA-COMP:11605"/>
        <dbReference type="ChEBI" id="CHEBI:15378"/>
        <dbReference type="ChEBI" id="CHEBI:30013"/>
        <dbReference type="ChEBI" id="CHEBI:30616"/>
        <dbReference type="ChEBI" id="CHEBI:61977"/>
        <dbReference type="ChEBI" id="CHEBI:456216"/>
        <dbReference type="EC" id="2.7.11.22"/>
    </reaction>
</comment>
<dbReference type="Gene3D" id="3.30.200.20">
    <property type="entry name" value="Phosphorylase Kinase, domain 1"/>
    <property type="match status" value="1"/>
</dbReference>
<evidence type="ECO:0000256" key="4">
    <source>
        <dbReference type="ARBA" id="ARBA00022527"/>
    </source>
</evidence>
<dbReference type="Pfam" id="PF01344">
    <property type="entry name" value="Kelch_1"/>
    <property type="match status" value="1"/>
</dbReference>
<evidence type="ECO:0000313" key="16">
    <source>
        <dbReference type="EMBL" id="KAK7603826.1"/>
    </source>
</evidence>
<dbReference type="Pfam" id="PF24681">
    <property type="entry name" value="Kelch_KLHDC2_KLHL20_DRC7"/>
    <property type="match status" value="1"/>
</dbReference>
<keyword evidence="5" id="KW-0808">Transferase</keyword>
<sequence length="917" mass="103073">MSTNKSDNSDDGLRSSELSSMKSFSENSLTSLSSTDEPFKSVKHATNGFSRMENFFLQNKLTDVTIIAGDKCINAHKIVLCSASDYFTALFMNNLKESRENEITFHDMDGDILQKLIHYCYSGKIDLHENTVESLMASASILQLSEVTKACSGFLEKQLHPSNCIGIGLFAHRQYCVDLKQAACDYTASHFMDVIQNQEFLELPKEEVMELLSSDDLNVSCEEEIFKALMKWIEFNETIRSKSVGDILKLVRLPLLEPTFLVDVVQAKPLLRNDPTCQSLILEALNYHLLPERRSQFQTMRTQPRKSTVGILYAVGGMDSDKGATSIEEYNLRTNTWTSRAKITNRRLQFGAAIINSKIYIIGGRDGYKTLNTAECFDLKTSTWSTLPLMSTSRHGLGVAFLEGPIYAVGGHDGWSYLNTVERYDPDSKSWSYVAPMSIARSAAGVVVLNKKIYAIGGRDGSSCLKTVEQYDPHNNKWTLCSPMIKRRCQVGVGVLNGYLYAFGGHDAPASNPPTSRFDCVERYDPKTDTWTIVANMSLARDSVGVGVLGNKLFVIGGYDGQGFLSLVEIYDPVNNEWKEIAYIIRITEMQTKHENDENKFMNGRPDGVNQEQVFETSISSDFDHLNVIGNGAYGTVYKARERATGNFVALKRIRISITEDGVPLSAVREITALRHLHYHEHPNIVKLLDICQGRFKDTCLILFLVFEHIDQNLAEYISNSRKNGNLELQHIKNFSKQLLTGVDFLHRHRIIHRDLKPQNILVSDNGLLKIADFGLAKIYDFDMRLTSVVQTLWYRAPEVILGLSYTTAIDIWACGCIIAEMFLKKPLFSGTSEVEQLDKIFSVIGSPEVWPEDVSLAKEYFSGHSKIPLRSLMKELTADFSDLLTSMLSFAPKNRTNARNALIRPLFTSSSDEKNS</sequence>
<evidence type="ECO:0000256" key="12">
    <source>
        <dbReference type="PROSITE-ProRule" id="PRU10141"/>
    </source>
</evidence>
<dbReference type="InterPro" id="IPR006652">
    <property type="entry name" value="Kelch_1"/>
</dbReference>
<keyword evidence="3" id="KW-0880">Kelch repeat</keyword>
<dbReference type="InterPro" id="IPR000719">
    <property type="entry name" value="Prot_kinase_dom"/>
</dbReference>
<dbReference type="GO" id="GO:0004693">
    <property type="term" value="F:cyclin-dependent protein serine/threonine kinase activity"/>
    <property type="evidence" value="ECO:0007669"/>
    <property type="project" value="UniProtKB-EC"/>
</dbReference>
<dbReference type="Pfam" id="PF00069">
    <property type="entry name" value="Pkinase"/>
    <property type="match status" value="1"/>
</dbReference>
<comment type="caution">
    <text evidence="16">The sequence shown here is derived from an EMBL/GenBank/DDBJ whole genome shotgun (WGS) entry which is preliminary data.</text>
</comment>
<dbReference type="EMBL" id="JBBCAQ010000006">
    <property type="protein sequence ID" value="KAK7603826.1"/>
    <property type="molecule type" value="Genomic_DNA"/>
</dbReference>
<dbReference type="InterPro" id="IPR011009">
    <property type="entry name" value="Kinase-like_dom_sf"/>
</dbReference>
<feature type="domain" description="Protein kinase" evidence="14">
    <location>
        <begin position="623"/>
        <end position="908"/>
    </location>
</feature>
<feature type="compositionally biased region" description="Low complexity" evidence="13">
    <location>
        <begin position="15"/>
        <end position="34"/>
    </location>
</feature>
<dbReference type="InterPro" id="IPR011333">
    <property type="entry name" value="SKP1/BTB/POZ_sf"/>
</dbReference>
<evidence type="ECO:0000256" key="11">
    <source>
        <dbReference type="ARBA" id="ARBA00048367"/>
    </source>
</evidence>
<evidence type="ECO:0000259" key="14">
    <source>
        <dbReference type="PROSITE" id="PS50011"/>
    </source>
</evidence>
<feature type="region of interest" description="Disordered" evidence="13">
    <location>
        <begin position="1"/>
        <end position="34"/>
    </location>
</feature>
<proteinExistence type="inferred from homology"/>
<dbReference type="PANTHER" id="PTHR45632">
    <property type="entry name" value="LD33804P"/>
    <property type="match status" value="1"/>
</dbReference>
<dbReference type="InterPro" id="IPR011705">
    <property type="entry name" value="BACK"/>
</dbReference>
<evidence type="ECO:0000256" key="8">
    <source>
        <dbReference type="ARBA" id="ARBA00022777"/>
    </source>
</evidence>
<keyword evidence="7 12" id="KW-0547">Nucleotide-binding</keyword>
<name>A0AAN9TVT1_9HEMI</name>
<dbReference type="PROSITE" id="PS00108">
    <property type="entry name" value="PROTEIN_KINASE_ST"/>
    <property type="match status" value="1"/>
</dbReference>
<keyword evidence="9 12" id="KW-0067">ATP-binding</keyword>
<keyword evidence="8" id="KW-0418">Kinase</keyword>
<evidence type="ECO:0000256" key="13">
    <source>
        <dbReference type="SAM" id="MobiDB-lite"/>
    </source>
</evidence>
<dbReference type="SMART" id="SM00225">
    <property type="entry name" value="BTB"/>
    <property type="match status" value="1"/>
</dbReference>
<evidence type="ECO:0000256" key="7">
    <source>
        <dbReference type="ARBA" id="ARBA00022741"/>
    </source>
</evidence>
<dbReference type="EC" id="2.7.11.22" evidence="2"/>
<dbReference type="Gene3D" id="1.25.40.420">
    <property type="match status" value="1"/>
</dbReference>
<dbReference type="InterPro" id="IPR015915">
    <property type="entry name" value="Kelch-typ_b-propeller"/>
</dbReference>
<evidence type="ECO:0000256" key="1">
    <source>
        <dbReference type="ARBA" id="ARBA00006485"/>
    </source>
</evidence>
<evidence type="ECO:0000256" key="2">
    <source>
        <dbReference type="ARBA" id="ARBA00012425"/>
    </source>
</evidence>
<dbReference type="PROSITE" id="PS50097">
    <property type="entry name" value="BTB"/>
    <property type="match status" value="1"/>
</dbReference>
<dbReference type="SMART" id="SM00875">
    <property type="entry name" value="BACK"/>
    <property type="match status" value="1"/>
</dbReference>
<keyword evidence="6" id="KW-0677">Repeat</keyword>
<dbReference type="InterPro" id="IPR008271">
    <property type="entry name" value="Ser/Thr_kinase_AS"/>
</dbReference>
<dbReference type="Proteomes" id="UP001367676">
    <property type="component" value="Unassembled WGS sequence"/>
</dbReference>